<organism evidence="1 2">
    <name type="scientific">Remersonia thermophila</name>
    <dbReference type="NCBI Taxonomy" id="72144"/>
    <lineage>
        <taxon>Eukaryota</taxon>
        <taxon>Fungi</taxon>
        <taxon>Dikarya</taxon>
        <taxon>Ascomycota</taxon>
        <taxon>Pezizomycotina</taxon>
        <taxon>Sordariomycetes</taxon>
        <taxon>Sordariomycetidae</taxon>
        <taxon>Sordariales</taxon>
        <taxon>Sordariales incertae sedis</taxon>
        <taxon>Remersonia</taxon>
    </lineage>
</organism>
<dbReference type="EMBL" id="JAZGUE010000003">
    <property type="protein sequence ID" value="KAL2268904.1"/>
    <property type="molecule type" value="Genomic_DNA"/>
</dbReference>
<evidence type="ECO:0000313" key="1">
    <source>
        <dbReference type="EMBL" id="KAL2268904.1"/>
    </source>
</evidence>
<gene>
    <name evidence="1" type="ORF">VTJ83DRAFT_3750</name>
</gene>
<dbReference type="RefSeq" id="XP_070867628.1">
    <property type="nucleotide sequence ID" value="XM_071010163.1"/>
</dbReference>
<name>A0ABR4DH64_9PEZI</name>
<sequence length="135" mass="14589">MPASLDSSRPIMAPSARNSVRFSTYSMNAPSITPTVVSTDSVNAEIRPIVDGLERMRSPRLADDQRVLLTETKSTELADLALKAKLERALDRRMTSQDAVMRPRRKSSVTLVAAVPPAPAAAAGDVEVTEEKQAL</sequence>
<reference evidence="1 2" key="1">
    <citation type="journal article" date="2024" name="Commun. Biol.">
        <title>Comparative genomic analysis of thermophilic fungi reveals convergent evolutionary adaptations and gene losses.</title>
        <authorList>
            <person name="Steindorff A.S."/>
            <person name="Aguilar-Pontes M.V."/>
            <person name="Robinson A.J."/>
            <person name="Andreopoulos B."/>
            <person name="LaButti K."/>
            <person name="Kuo A."/>
            <person name="Mondo S."/>
            <person name="Riley R."/>
            <person name="Otillar R."/>
            <person name="Haridas S."/>
            <person name="Lipzen A."/>
            <person name="Grimwood J."/>
            <person name="Schmutz J."/>
            <person name="Clum A."/>
            <person name="Reid I.D."/>
            <person name="Moisan M.C."/>
            <person name="Butler G."/>
            <person name="Nguyen T.T.M."/>
            <person name="Dewar K."/>
            <person name="Conant G."/>
            <person name="Drula E."/>
            <person name="Henrissat B."/>
            <person name="Hansel C."/>
            <person name="Singer S."/>
            <person name="Hutchinson M.I."/>
            <person name="de Vries R.P."/>
            <person name="Natvig D.O."/>
            <person name="Powell A.J."/>
            <person name="Tsang A."/>
            <person name="Grigoriev I.V."/>
        </authorList>
    </citation>
    <scope>NUCLEOTIDE SEQUENCE [LARGE SCALE GENOMIC DNA]</scope>
    <source>
        <strain evidence="1 2">ATCC 22073</strain>
    </source>
</reference>
<accession>A0ABR4DH64</accession>
<keyword evidence="2" id="KW-1185">Reference proteome</keyword>
<dbReference type="GeneID" id="98124807"/>
<evidence type="ECO:0000313" key="2">
    <source>
        <dbReference type="Proteomes" id="UP001600064"/>
    </source>
</evidence>
<comment type="caution">
    <text evidence="1">The sequence shown here is derived from an EMBL/GenBank/DDBJ whole genome shotgun (WGS) entry which is preliminary data.</text>
</comment>
<proteinExistence type="predicted"/>
<protein>
    <submittedName>
        <fullName evidence="1">Uncharacterized protein</fullName>
    </submittedName>
</protein>
<dbReference type="Proteomes" id="UP001600064">
    <property type="component" value="Unassembled WGS sequence"/>
</dbReference>